<protein>
    <submittedName>
        <fullName evidence="1">Uncharacterized protein</fullName>
    </submittedName>
</protein>
<dbReference type="EMBL" id="HBHW01007832">
    <property type="protein sequence ID" value="CAE0037953.1"/>
    <property type="molecule type" value="Transcribed_RNA"/>
</dbReference>
<proteinExistence type="predicted"/>
<reference evidence="1" key="1">
    <citation type="submission" date="2021-01" db="EMBL/GenBank/DDBJ databases">
        <authorList>
            <person name="Corre E."/>
            <person name="Pelletier E."/>
            <person name="Niang G."/>
            <person name="Scheremetjew M."/>
            <person name="Finn R."/>
            <person name="Kale V."/>
            <person name="Holt S."/>
            <person name="Cochrane G."/>
            <person name="Meng A."/>
            <person name="Brown T."/>
            <person name="Cohen L."/>
        </authorList>
    </citation>
    <scope>NUCLEOTIDE SEQUENCE</scope>
    <source>
        <strain evidence="1">CCMP 769</strain>
    </source>
</reference>
<evidence type="ECO:0000313" key="1">
    <source>
        <dbReference type="EMBL" id="CAE0037953.1"/>
    </source>
</evidence>
<accession>A0A7S2ZEV2</accession>
<name>A0A7S2ZEV2_9RHOD</name>
<organism evidence="1">
    <name type="scientific">Rhodosorus marinus</name>
    <dbReference type="NCBI Taxonomy" id="101924"/>
    <lineage>
        <taxon>Eukaryota</taxon>
        <taxon>Rhodophyta</taxon>
        <taxon>Stylonematophyceae</taxon>
        <taxon>Stylonematales</taxon>
        <taxon>Stylonemataceae</taxon>
        <taxon>Rhodosorus</taxon>
    </lineage>
</organism>
<dbReference type="AlphaFoldDB" id="A0A7S2ZEV2"/>
<sequence length="99" mass="10875">MLLLDPRFGIPIGQLHQTNTSSKCVFFGSRKLDGQEALNGVWELDSVAVTVRQLGLILGGPIAPNSCRRTFVHFASGPPSLTPLHRLTERRYSASWTPS</sequence>
<gene>
    <name evidence="1" type="ORF">RMAR00112_LOCUS5909</name>
</gene>